<evidence type="ECO:0000313" key="4">
    <source>
        <dbReference type="Proteomes" id="UP001215598"/>
    </source>
</evidence>
<dbReference type="Gene3D" id="3.50.50.60">
    <property type="entry name" value="FAD/NAD(P)-binding domain"/>
    <property type="match status" value="1"/>
</dbReference>
<dbReference type="InterPro" id="IPR036188">
    <property type="entry name" value="FAD/NAD-bd_sf"/>
</dbReference>
<dbReference type="Proteomes" id="UP001215598">
    <property type="component" value="Unassembled WGS sequence"/>
</dbReference>
<dbReference type="SUPFAM" id="SSF51905">
    <property type="entry name" value="FAD/NAD(P)-binding domain"/>
    <property type="match status" value="1"/>
</dbReference>
<evidence type="ECO:0000256" key="2">
    <source>
        <dbReference type="SAM" id="SignalP"/>
    </source>
</evidence>
<evidence type="ECO:0000313" key="3">
    <source>
        <dbReference type="EMBL" id="KAJ7732418.1"/>
    </source>
</evidence>
<keyword evidence="2" id="KW-0732">Signal</keyword>
<evidence type="ECO:0000256" key="1">
    <source>
        <dbReference type="ARBA" id="ARBA00010790"/>
    </source>
</evidence>
<comment type="caution">
    <text evidence="3">The sequence shown here is derived from an EMBL/GenBank/DDBJ whole genome shotgun (WGS) entry which is preliminary data.</text>
</comment>
<dbReference type="InterPro" id="IPR012132">
    <property type="entry name" value="GMC_OxRdtase"/>
</dbReference>
<name>A0AAD7I0G7_9AGAR</name>
<protein>
    <recommendedName>
        <fullName evidence="5">Glucose-methanol-choline oxidoreductase N-terminal domain-containing protein</fullName>
    </recommendedName>
</protein>
<feature type="chain" id="PRO_5041953572" description="Glucose-methanol-choline oxidoreductase N-terminal domain-containing protein" evidence="2">
    <location>
        <begin position="19"/>
        <end position="148"/>
    </location>
</feature>
<reference evidence="3" key="1">
    <citation type="submission" date="2023-03" db="EMBL/GenBank/DDBJ databases">
        <title>Massive genome expansion in bonnet fungi (Mycena s.s.) driven by repeated elements and novel gene families across ecological guilds.</title>
        <authorList>
            <consortium name="Lawrence Berkeley National Laboratory"/>
            <person name="Harder C.B."/>
            <person name="Miyauchi S."/>
            <person name="Viragh M."/>
            <person name="Kuo A."/>
            <person name="Thoen E."/>
            <person name="Andreopoulos B."/>
            <person name="Lu D."/>
            <person name="Skrede I."/>
            <person name="Drula E."/>
            <person name="Henrissat B."/>
            <person name="Morin E."/>
            <person name="Kohler A."/>
            <person name="Barry K."/>
            <person name="LaButti K."/>
            <person name="Morin E."/>
            <person name="Salamov A."/>
            <person name="Lipzen A."/>
            <person name="Mereny Z."/>
            <person name="Hegedus B."/>
            <person name="Baldrian P."/>
            <person name="Stursova M."/>
            <person name="Weitz H."/>
            <person name="Taylor A."/>
            <person name="Grigoriev I.V."/>
            <person name="Nagy L.G."/>
            <person name="Martin F."/>
            <person name="Kauserud H."/>
        </authorList>
    </citation>
    <scope>NUCLEOTIDE SEQUENCE</scope>
    <source>
        <strain evidence="3">CBHHK182m</strain>
    </source>
</reference>
<proteinExistence type="inferred from homology"/>
<organism evidence="3 4">
    <name type="scientific">Mycena metata</name>
    <dbReference type="NCBI Taxonomy" id="1033252"/>
    <lineage>
        <taxon>Eukaryota</taxon>
        <taxon>Fungi</taxon>
        <taxon>Dikarya</taxon>
        <taxon>Basidiomycota</taxon>
        <taxon>Agaricomycotina</taxon>
        <taxon>Agaricomycetes</taxon>
        <taxon>Agaricomycetidae</taxon>
        <taxon>Agaricales</taxon>
        <taxon>Marasmiineae</taxon>
        <taxon>Mycenaceae</taxon>
        <taxon>Mycena</taxon>
    </lineage>
</organism>
<dbReference type="GO" id="GO:0016491">
    <property type="term" value="F:oxidoreductase activity"/>
    <property type="evidence" value="ECO:0007669"/>
    <property type="project" value="TreeGrafter"/>
</dbReference>
<dbReference type="AlphaFoldDB" id="A0AAD7I0G7"/>
<keyword evidence="4" id="KW-1185">Reference proteome</keyword>
<feature type="signal peptide" evidence="2">
    <location>
        <begin position="1"/>
        <end position="18"/>
    </location>
</feature>
<dbReference type="GO" id="GO:0050660">
    <property type="term" value="F:flavin adenine dinucleotide binding"/>
    <property type="evidence" value="ECO:0007669"/>
    <property type="project" value="InterPro"/>
</dbReference>
<accession>A0AAD7I0G7</accession>
<dbReference type="Gene3D" id="3.30.560.10">
    <property type="entry name" value="Glucose Oxidase, domain 3"/>
    <property type="match status" value="1"/>
</dbReference>
<gene>
    <name evidence="3" type="ORF">B0H16DRAFT_1328777</name>
</gene>
<dbReference type="PANTHER" id="PTHR11552:SF147">
    <property type="entry name" value="CHOLINE DEHYDROGENASE, MITOCHONDRIAL"/>
    <property type="match status" value="1"/>
</dbReference>
<comment type="similarity">
    <text evidence="1">Belongs to the GMC oxidoreductase family.</text>
</comment>
<sequence>MLLPTFFALSVLSRVGLCKLYEDVSDLPGLHYDFVIAGGGTAANVVANRLSENPHVSVLVLRPGHRKNIGVLESEVPFLSTQMFLDPTYSWNYTTTPIPGFNGRSVLYNRGAAERAKFVGHELDGMSFVYRDPAQKVWADSACDPLLN</sequence>
<dbReference type="EMBL" id="JARKIB010000145">
    <property type="protein sequence ID" value="KAJ7732418.1"/>
    <property type="molecule type" value="Genomic_DNA"/>
</dbReference>
<dbReference type="PANTHER" id="PTHR11552">
    <property type="entry name" value="GLUCOSE-METHANOL-CHOLINE GMC OXIDOREDUCTASE"/>
    <property type="match status" value="1"/>
</dbReference>
<evidence type="ECO:0008006" key="5">
    <source>
        <dbReference type="Google" id="ProtNLM"/>
    </source>
</evidence>